<proteinExistence type="inferred from homology"/>
<dbReference type="EC" id="2.7.7.49" evidence="3"/>
<comment type="caution">
    <text evidence="3">The sequence shown here is derived from an EMBL/GenBank/DDBJ whole genome shotgun (WGS) entry which is preliminary data.</text>
</comment>
<dbReference type="GO" id="GO:0003676">
    <property type="term" value="F:nucleic acid binding"/>
    <property type="evidence" value="ECO:0007669"/>
    <property type="project" value="InterPro"/>
</dbReference>
<dbReference type="InterPro" id="IPR043502">
    <property type="entry name" value="DNA/RNA_pol_sf"/>
</dbReference>
<dbReference type="InterPro" id="IPR002711">
    <property type="entry name" value="HNH"/>
</dbReference>
<evidence type="ECO:0000313" key="3">
    <source>
        <dbReference type="EMBL" id="EBL7518449.1"/>
    </source>
</evidence>
<name>A0A5T4LMW9_SALER</name>
<gene>
    <name evidence="3" type="primary">ltrA</name>
    <name evidence="3" type="ORF">C1B90_20600</name>
</gene>
<dbReference type="CDD" id="cd00085">
    <property type="entry name" value="HNHc"/>
    <property type="match status" value="1"/>
</dbReference>
<dbReference type="InterPro" id="IPR030931">
    <property type="entry name" value="Group_II_RT_mat"/>
</dbReference>
<dbReference type="InterPro" id="IPR003615">
    <property type="entry name" value="HNH_nuc"/>
</dbReference>
<keyword evidence="3" id="KW-0808">Transferase</keyword>
<dbReference type="CDD" id="cd01651">
    <property type="entry name" value="RT_G2_intron"/>
    <property type="match status" value="1"/>
</dbReference>
<sequence>MNTRNQRVSAASHSEAWKSIPWARYTHTVRQLQMRIAKATREKQWRRVSSLQRMLTRSFSAKALAVKRVTESTGSKTSGVDGELWSTPAMRWKAISRLERKGYNPLPLRRVKIPKANGKSRPLGIPTMRDRAMQALWLLALDPVAESTADRNSYGFRPERSTADAIQQLFINFGGRATAQWALEGDIKGCFDNISHNWLLEHIPMDKQILRKWLRAGYMENGCFHPSRAGTPQGSPISPVLANMALDGLEPLLRKTFGKLNTPKARRYKVNYVRYADDFVTSGISPEVLQNEVLPLIKEFMAERGLELSAEKTLITSIESGFDFLGQNVRKYRGKILIKPSRKSLNHFCQEIKRITTTCGMHGPEVLINRLNPVIIGWARYHRHIVAKHIFSLADHYVWRSVWRWCVRRHPNKGRKWIAIKYFSSRGMRNWEFMARDKRGKSISLAKVKDTLIRRHTKIRNTANPYDPDCEQYFEQRKEHKMRTSIWGRRKLMALARRQNAVCPACGKALTKDSGWALHYRVRWCNGGQDKHNNLILLHPACHDQYHSNVSGHENVAHRGLSGVR</sequence>
<reference evidence="3" key="1">
    <citation type="submission" date="2018-07" db="EMBL/GenBank/DDBJ databases">
        <authorList>
            <consortium name="PulseNet: The National Subtyping Network for Foodborne Disease Surveillance"/>
            <person name="Tarr C.L."/>
            <person name="Trees E."/>
            <person name="Katz L.S."/>
            <person name="Carleton-Romer H.A."/>
            <person name="Stroika S."/>
            <person name="Kucerova Z."/>
            <person name="Roache K.F."/>
            <person name="Sabol A.L."/>
            <person name="Besser J."/>
            <person name="Gerner-Smidt P."/>
        </authorList>
    </citation>
    <scope>NUCLEOTIDE SEQUENCE</scope>
    <source>
        <strain evidence="3">PNUSAS031704</strain>
    </source>
</reference>
<accession>A0A5T4LMW9</accession>
<keyword evidence="3" id="KW-0548">Nucleotidyltransferase</keyword>
<dbReference type="GO" id="GO:0003964">
    <property type="term" value="F:RNA-directed DNA polymerase activity"/>
    <property type="evidence" value="ECO:0007669"/>
    <property type="project" value="UniProtKB-KW"/>
</dbReference>
<dbReference type="SUPFAM" id="SSF56672">
    <property type="entry name" value="DNA/RNA polymerases"/>
    <property type="match status" value="1"/>
</dbReference>
<dbReference type="NCBIfam" id="TIGR04416">
    <property type="entry name" value="group_II_RT_mat"/>
    <property type="match status" value="1"/>
</dbReference>
<dbReference type="GO" id="GO:0008270">
    <property type="term" value="F:zinc ion binding"/>
    <property type="evidence" value="ECO:0007669"/>
    <property type="project" value="InterPro"/>
</dbReference>
<dbReference type="GO" id="GO:0004519">
    <property type="term" value="F:endonuclease activity"/>
    <property type="evidence" value="ECO:0007669"/>
    <property type="project" value="InterPro"/>
</dbReference>
<dbReference type="PROSITE" id="PS50878">
    <property type="entry name" value="RT_POL"/>
    <property type="match status" value="1"/>
</dbReference>
<dbReference type="InterPro" id="IPR013597">
    <property type="entry name" value="Mat_intron_G2"/>
</dbReference>
<dbReference type="Pfam" id="PF00078">
    <property type="entry name" value="RVT_1"/>
    <property type="match status" value="1"/>
</dbReference>
<dbReference type="InterPro" id="IPR000477">
    <property type="entry name" value="RT_dom"/>
</dbReference>
<evidence type="ECO:0000259" key="2">
    <source>
        <dbReference type="PROSITE" id="PS50878"/>
    </source>
</evidence>
<dbReference type="AlphaFoldDB" id="A0A5T4LMW9"/>
<feature type="domain" description="Reverse transcriptase" evidence="2">
    <location>
        <begin position="94"/>
        <end position="329"/>
    </location>
</feature>
<dbReference type="InterPro" id="IPR051083">
    <property type="entry name" value="GrpII_Intron_Splice-Mob/Def"/>
</dbReference>
<dbReference type="EMBL" id="AAGACD010000008">
    <property type="protein sequence ID" value="EBL7518449.1"/>
    <property type="molecule type" value="Genomic_DNA"/>
</dbReference>
<dbReference type="PANTHER" id="PTHR34047:SF8">
    <property type="entry name" value="PROTEIN YKFC"/>
    <property type="match status" value="1"/>
</dbReference>
<dbReference type="Pfam" id="PF08388">
    <property type="entry name" value="GIIM"/>
    <property type="match status" value="1"/>
</dbReference>
<organism evidence="3">
    <name type="scientific">Salmonella enterica</name>
    <name type="common">Salmonella choleraesuis</name>
    <dbReference type="NCBI Taxonomy" id="28901"/>
    <lineage>
        <taxon>Bacteria</taxon>
        <taxon>Pseudomonadati</taxon>
        <taxon>Pseudomonadota</taxon>
        <taxon>Gammaproteobacteria</taxon>
        <taxon>Enterobacterales</taxon>
        <taxon>Enterobacteriaceae</taxon>
        <taxon>Salmonella</taxon>
    </lineage>
</organism>
<comment type="similarity">
    <text evidence="1">Belongs to the bacterial reverse transcriptase family.</text>
</comment>
<dbReference type="InterPro" id="IPR025960">
    <property type="entry name" value="RVT_N"/>
</dbReference>
<keyword evidence="3" id="KW-0695">RNA-directed DNA polymerase</keyword>
<evidence type="ECO:0000256" key="1">
    <source>
        <dbReference type="ARBA" id="ARBA00034120"/>
    </source>
</evidence>
<protein>
    <submittedName>
        <fullName evidence="3">Group II intron reverse transcriptase/maturase</fullName>
        <ecNumber evidence="3">2.7.7.49</ecNumber>
    </submittedName>
</protein>
<dbReference type="Pfam" id="PF01844">
    <property type="entry name" value="HNH"/>
    <property type="match status" value="1"/>
</dbReference>
<dbReference type="PANTHER" id="PTHR34047">
    <property type="entry name" value="NUCLEAR INTRON MATURASE 1, MITOCHONDRIAL-RELATED"/>
    <property type="match status" value="1"/>
</dbReference>
<dbReference type="Gene3D" id="1.10.30.50">
    <property type="match status" value="1"/>
</dbReference>
<dbReference type="Pfam" id="PF13655">
    <property type="entry name" value="RVT_N"/>
    <property type="match status" value="1"/>
</dbReference>